<dbReference type="RefSeq" id="WP_119115664.1">
    <property type="nucleotide sequence ID" value="NZ_QWVS01000003.1"/>
</dbReference>
<dbReference type="Pfam" id="PF07690">
    <property type="entry name" value="MFS_1"/>
    <property type="match status" value="1"/>
</dbReference>
<evidence type="ECO:0000256" key="4">
    <source>
        <dbReference type="ARBA" id="ARBA00022989"/>
    </source>
</evidence>
<dbReference type="InterPro" id="IPR011701">
    <property type="entry name" value="MFS"/>
</dbReference>
<dbReference type="GO" id="GO:0005886">
    <property type="term" value="C:plasma membrane"/>
    <property type="evidence" value="ECO:0007669"/>
    <property type="project" value="UniProtKB-SubCell"/>
</dbReference>
<feature type="transmembrane region" description="Helical" evidence="6">
    <location>
        <begin position="100"/>
        <end position="121"/>
    </location>
</feature>
<dbReference type="GO" id="GO:0022857">
    <property type="term" value="F:transmembrane transporter activity"/>
    <property type="evidence" value="ECO:0007669"/>
    <property type="project" value="InterPro"/>
</dbReference>
<dbReference type="InterPro" id="IPR020846">
    <property type="entry name" value="MFS_dom"/>
</dbReference>
<evidence type="ECO:0000256" key="5">
    <source>
        <dbReference type="ARBA" id="ARBA00023136"/>
    </source>
</evidence>
<feature type="transmembrane region" description="Helical" evidence="6">
    <location>
        <begin position="257"/>
        <end position="281"/>
    </location>
</feature>
<feature type="transmembrane region" description="Helical" evidence="6">
    <location>
        <begin position="195"/>
        <end position="213"/>
    </location>
</feature>
<comment type="subcellular location">
    <subcellularLocation>
        <location evidence="1">Cell membrane</location>
        <topology evidence="1">Multi-pass membrane protein</topology>
    </subcellularLocation>
</comment>
<feature type="transmembrane region" description="Helical" evidence="6">
    <location>
        <begin position="133"/>
        <end position="159"/>
    </location>
</feature>
<feature type="transmembrane region" description="Helical" evidence="6">
    <location>
        <begin position="75"/>
        <end position="94"/>
    </location>
</feature>
<dbReference type="CDD" id="cd17321">
    <property type="entry name" value="MFS_MMR_MDR_like"/>
    <property type="match status" value="1"/>
</dbReference>
<sequence>MAITKQSLPFLAILTGAFLVPVNSTMITIGLSDIMDSLQTNLANVSWIVTIYLIIMTVTQPLAGKLGDIYGNRKMFLLGLLLFFIASIVCIYAPNLLVLIFGRAIQAIGGALITPNGTAIIRFITPKEQLTKAFGLFGFSMSIGAAIGPLFGAMLISLWGWQSTFWINIPLTIVSFIIAYMFLPNIERKNQTRLDLQGSVLLSIFLTTLVLIITNEWYTNIWLWLVFVLALFLFVYREKKIEHPLIDFSLFKNANFTSANLSILLNNAIMYCTLLIMPLTLTKDASYSIGAVGVLLFVFSIAISIASWLGGNIDSKFGKCRTVRMSFICSALVLGMYLLLPTSPLFVFALLIIFVGGIGSGLGVPSMQAASLESVTKEMSGVASGIYSTFRYIGSTAASVIISLQISYATTMAILILLATMGIFISRGLSRTVN</sequence>
<evidence type="ECO:0000259" key="7">
    <source>
        <dbReference type="PROSITE" id="PS50850"/>
    </source>
</evidence>
<name>A0A398BMU0_9BACI</name>
<keyword evidence="9" id="KW-1185">Reference proteome</keyword>
<feature type="transmembrane region" description="Helical" evidence="6">
    <location>
        <begin position="165"/>
        <end position="183"/>
    </location>
</feature>
<protein>
    <submittedName>
        <fullName evidence="8">MFS transporter</fullName>
    </submittedName>
</protein>
<comment type="caution">
    <text evidence="8">The sequence shown here is derived from an EMBL/GenBank/DDBJ whole genome shotgun (WGS) entry which is preliminary data.</text>
</comment>
<dbReference type="Gene3D" id="1.20.1720.10">
    <property type="entry name" value="Multidrug resistance protein D"/>
    <property type="match status" value="1"/>
</dbReference>
<keyword evidence="4 6" id="KW-1133">Transmembrane helix</keyword>
<dbReference type="PANTHER" id="PTHR42718:SF9">
    <property type="entry name" value="MAJOR FACILITATOR SUPERFAMILY MULTIDRUG TRANSPORTER MFSC"/>
    <property type="match status" value="1"/>
</dbReference>
<feature type="transmembrane region" description="Helical" evidence="6">
    <location>
        <begin position="346"/>
        <end position="364"/>
    </location>
</feature>
<accession>A0A398BMU0</accession>
<dbReference type="InterPro" id="IPR036259">
    <property type="entry name" value="MFS_trans_sf"/>
</dbReference>
<proteinExistence type="predicted"/>
<feature type="transmembrane region" description="Helical" evidence="6">
    <location>
        <begin position="322"/>
        <end position="340"/>
    </location>
</feature>
<evidence type="ECO:0000256" key="2">
    <source>
        <dbReference type="ARBA" id="ARBA00022448"/>
    </source>
</evidence>
<dbReference type="EMBL" id="QWVS01000003">
    <property type="protein sequence ID" value="RID88676.1"/>
    <property type="molecule type" value="Genomic_DNA"/>
</dbReference>
<dbReference type="AlphaFoldDB" id="A0A398BMU0"/>
<dbReference type="Gene3D" id="1.20.1250.20">
    <property type="entry name" value="MFS general substrate transporter like domains"/>
    <property type="match status" value="1"/>
</dbReference>
<reference evidence="8 9" key="1">
    <citation type="submission" date="2018-08" db="EMBL/GenBank/DDBJ databases">
        <title>Bacillus jemisoniae sp. nov., Bacillus chryseoplanitiae sp. nov., Bacillus resnikiae sp. nov., and Bacillus frankliniae sp. nov., isolated from Viking spacecraft and associated surfaces.</title>
        <authorList>
            <person name="Seuylemezian A."/>
            <person name="Vaishampayan P."/>
        </authorList>
    </citation>
    <scope>NUCLEOTIDE SEQUENCE [LARGE SCALE GENOMIC DNA]</scope>
    <source>
        <strain evidence="8 9">MA001</strain>
    </source>
</reference>
<keyword evidence="2" id="KW-0813">Transport</keyword>
<evidence type="ECO:0000256" key="6">
    <source>
        <dbReference type="SAM" id="Phobius"/>
    </source>
</evidence>
<keyword evidence="3 6" id="KW-0812">Transmembrane</keyword>
<evidence type="ECO:0000313" key="9">
    <source>
        <dbReference type="Proteomes" id="UP000266016"/>
    </source>
</evidence>
<feature type="transmembrane region" description="Helical" evidence="6">
    <location>
        <begin position="412"/>
        <end position="430"/>
    </location>
</feature>
<feature type="domain" description="Major facilitator superfamily (MFS) profile" evidence="7">
    <location>
        <begin position="9"/>
        <end position="434"/>
    </location>
</feature>
<dbReference type="PRINTS" id="PR01036">
    <property type="entry name" value="TCRTETB"/>
</dbReference>
<evidence type="ECO:0000313" key="8">
    <source>
        <dbReference type="EMBL" id="RID88676.1"/>
    </source>
</evidence>
<organism evidence="8 9">
    <name type="scientific">Peribacillus asahii</name>
    <dbReference type="NCBI Taxonomy" id="228899"/>
    <lineage>
        <taxon>Bacteria</taxon>
        <taxon>Bacillati</taxon>
        <taxon>Bacillota</taxon>
        <taxon>Bacilli</taxon>
        <taxon>Bacillales</taxon>
        <taxon>Bacillaceae</taxon>
        <taxon>Peribacillus</taxon>
    </lineage>
</organism>
<feature type="transmembrane region" description="Helical" evidence="6">
    <location>
        <begin position="287"/>
        <end position="310"/>
    </location>
</feature>
<evidence type="ECO:0000256" key="1">
    <source>
        <dbReference type="ARBA" id="ARBA00004651"/>
    </source>
</evidence>
<feature type="transmembrane region" description="Helical" evidence="6">
    <location>
        <begin position="385"/>
        <end position="406"/>
    </location>
</feature>
<dbReference type="PANTHER" id="PTHR42718">
    <property type="entry name" value="MAJOR FACILITATOR SUPERFAMILY MULTIDRUG TRANSPORTER MFSC"/>
    <property type="match status" value="1"/>
</dbReference>
<dbReference type="PROSITE" id="PS50850">
    <property type="entry name" value="MFS"/>
    <property type="match status" value="1"/>
</dbReference>
<dbReference type="SUPFAM" id="SSF103473">
    <property type="entry name" value="MFS general substrate transporter"/>
    <property type="match status" value="1"/>
</dbReference>
<feature type="transmembrane region" description="Helical" evidence="6">
    <location>
        <begin position="219"/>
        <end position="236"/>
    </location>
</feature>
<dbReference type="Proteomes" id="UP000266016">
    <property type="component" value="Unassembled WGS sequence"/>
</dbReference>
<gene>
    <name evidence="8" type="ORF">D1953_02880</name>
</gene>
<evidence type="ECO:0000256" key="3">
    <source>
        <dbReference type="ARBA" id="ARBA00022692"/>
    </source>
</evidence>
<keyword evidence="5 6" id="KW-0472">Membrane</keyword>
<feature type="transmembrane region" description="Helical" evidence="6">
    <location>
        <begin position="42"/>
        <end position="63"/>
    </location>
</feature>